<dbReference type="InterPro" id="IPR013083">
    <property type="entry name" value="Znf_RING/FYVE/PHD"/>
</dbReference>
<protein>
    <recommendedName>
        <fullName evidence="6">RING-type domain-containing protein</fullName>
    </recommendedName>
</protein>
<evidence type="ECO:0000256" key="5">
    <source>
        <dbReference type="SAM" id="MobiDB-lite"/>
    </source>
</evidence>
<keyword evidence="2 4" id="KW-0863">Zinc-finger</keyword>
<feature type="domain" description="RING-type" evidence="6">
    <location>
        <begin position="684"/>
        <end position="725"/>
    </location>
</feature>
<dbReference type="EMBL" id="JACEFO010001776">
    <property type="protein sequence ID" value="KAF8704149.1"/>
    <property type="molecule type" value="Genomic_DNA"/>
</dbReference>
<evidence type="ECO:0000259" key="6">
    <source>
        <dbReference type="PROSITE" id="PS50089"/>
    </source>
</evidence>
<keyword evidence="1" id="KW-0479">Metal-binding</keyword>
<dbReference type="InterPro" id="IPR001841">
    <property type="entry name" value="Znf_RING"/>
</dbReference>
<dbReference type="Proteomes" id="UP000636709">
    <property type="component" value="Unassembled WGS sequence"/>
</dbReference>
<feature type="region of interest" description="Disordered" evidence="5">
    <location>
        <begin position="566"/>
        <end position="591"/>
    </location>
</feature>
<gene>
    <name evidence="7" type="ORF">HU200_031642</name>
</gene>
<dbReference type="GO" id="GO:0061630">
    <property type="term" value="F:ubiquitin protein ligase activity"/>
    <property type="evidence" value="ECO:0007669"/>
    <property type="project" value="TreeGrafter"/>
</dbReference>
<accession>A0A835ESZ6</accession>
<keyword evidence="8" id="KW-1185">Reference proteome</keyword>
<evidence type="ECO:0000256" key="1">
    <source>
        <dbReference type="ARBA" id="ARBA00022723"/>
    </source>
</evidence>
<proteinExistence type="predicted"/>
<dbReference type="FunFam" id="3.30.40.10:FF:000594">
    <property type="entry name" value="RING/U-box superfamily protein"/>
    <property type="match status" value="1"/>
</dbReference>
<dbReference type="PROSITE" id="PS50089">
    <property type="entry name" value="ZF_RING_2"/>
    <property type="match status" value="1"/>
</dbReference>
<evidence type="ECO:0000256" key="3">
    <source>
        <dbReference type="ARBA" id="ARBA00022833"/>
    </source>
</evidence>
<evidence type="ECO:0000313" key="8">
    <source>
        <dbReference type="Proteomes" id="UP000636709"/>
    </source>
</evidence>
<dbReference type="Gramene" id="Dexi7A01G0012290.1">
    <property type="protein sequence ID" value="Dexi7A01G0012290.1:cds"/>
    <property type="gene ID" value="Dexi7A01G0012290"/>
</dbReference>
<dbReference type="GO" id="GO:0008270">
    <property type="term" value="F:zinc ion binding"/>
    <property type="evidence" value="ECO:0007669"/>
    <property type="project" value="UniProtKB-KW"/>
</dbReference>
<reference evidence="7" key="1">
    <citation type="submission" date="2020-07" db="EMBL/GenBank/DDBJ databases">
        <title>Genome sequence and genetic diversity analysis of an under-domesticated orphan crop, white fonio (Digitaria exilis).</title>
        <authorList>
            <person name="Bennetzen J.L."/>
            <person name="Chen S."/>
            <person name="Ma X."/>
            <person name="Wang X."/>
            <person name="Yssel A.E.J."/>
            <person name="Chaluvadi S.R."/>
            <person name="Johnson M."/>
            <person name="Gangashetty P."/>
            <person name="Hamidou F."/>
            <person name="Sanogo M.D."/>
            <person name="Zwaenepoel A."/>
            <person name="Wallace J."/>
            <person name="Van De Peer Y."/>
            <person name="Van Deynze A."/>
        </authorList>
    </citation>
    <scope>NUCLEOTIDE SEQUENCE</scope>
    <source>
        <tissue evidence="7">Leaves</tissue>
    </source>
</reference>
<sequence length="729" mass="79575">MAEMSSDQILEVPDTPDRIQQSTCPVSSSVRRDATMAAANPVPRCKIRFRTWNNSMHSSSSQDNASTVGPTPLDTEYIYKQAEAARILALSENLEAKISLQKCDRTEISVANEKRAGKCGLDQSSSSSDNISCSVAGGRIPGCRVRDVEVNELDGNHRNTSFLGVGSGLPTIPVGKPRNRTCTSTTNRLKGIAGADICPGSSSGEVKGEANINKTIVGPSSPSCVAPRRHVGQKKLVRNGCISPSNIAKRSVKGDEKQEMWPQSGHLHHPHPQLDSFDRGNVIDLTDNSPIITRQRYAVKDKLVSGYNMDTRAVKRLRADRDGKTLVPQSTHHDNSSNCSEVGFSDCYDKGKEISSDILGNDQIRESNLRSISLNDAGASTVLSNSSNMDVEQGWRTTHNHTSKIPMSLMGKRTCSSDREAGSSVPSGQDHGSGVTIMASNRVGNKTIMIGRGRRKYASTSSHPGESSSAREDHGTSFVSSSRITAGKNHTSHRHDIPVITIDGIPLEARPSSSAYSNGTSVDPSVQAQLESDELLARQLQEQLYNESPRFAPTEEIDEIVARSLQHEEDTHRTSRPVRCVPNNTRGARPSRLSSYRNALRAELATADNMIPRWRNTAPITLGLGAVFARYPAASRIQPNIDLNDYDALLALDENNHQHTGASESQINNLPQSVVQSNSIEEPCAVCLDNPAVGDTIRHLPCFHKFHKDCIDEWLRRKKLCPICKSEIR</sequence>
<feature type="compositionally biased region" description="Polar residues" evidence="5">
    <location>
        <begin position="18"/>
        <end position="28"/>
    </location>
</feature>
<feature type="region of interest" description="Disordered" evidence="5">
    <location>
        <begin position="250"/>
        <end position="280"/>
    </location>
</feature>
<feature type="region of interest" description="Disordered" evidence="5">
    <location>
        <begin position="1"/>
        <end position="28"/>
    </location>
</feature>
<feature type="compositionally biased region" description="Polar residues" evidence="5">
    <location>
        <begin position="458"/>
        <end position="468"/>
    </location>
</feature>
<feature type="compositionally biased region" description="Polar residues" evidence="5">
    <location>
        <begin position="582"/>
        <end position="591"/>
    </location>
</feature>
<dbReference type="Pfam" id="PF13639">
    <property type="entry name" value="zf-RING_2"/>
    <property type="match status" value="1"/>
</dbReference>
<keyword evidence="3" id="KW-0862">Zinc</keyword>
<feature type="region of interest" description="Disordered" evidence="5">
    <location>
        <begin position="414"/>
        <end position="436"/>
    </location>
</feature>
<dbReference type="OrthoDB" id="8062037at2759"/>
<dbReference type="InterPro" id="IPR051834">
    <property type="entry name" value="RING_finger_E3_ligase"/>
</dbReference>
<dbReference type="SMART" id="SM00184">
    <property type="entry name" value="RING"/>
    <property type="match status" value="1"/>
</dbReference>
<dbReference type="AlphaFoldDB" id="A0A835ESZ6"/>
<dbReference type="SUPFAM" id="SSF57850">
    <property type="entry name" value="RING/U-box"/>
    <property type="match status" value="1"/>
</dbReference>
<comment type="caution">
    <text evidence="7">The sequence shown here is derived from an EMBL/GenBank/DDBJ whole genome shotgun (WGS) entry which is preliminary data.</text>
</comment>
<organism evidence="7 8">
    <name type="scientific">Digitaria exilis</name>
    <dbReference type="NCBI Taxonomy" id="1010633"/>
    <lineage>
        <taxon>Eukaryota</taxon>
        <taxon>Viridiplantae</taxon>
        <taxon>Streptophyta</taxon>
        <taxon>Embryophyta</taxon>
        <taxon>Tracheophyta</taxon>
        <taxon>Spermatophyta</taxon>
        <taxon>Magnoliopsida</taxon>
        <taxon>Liliopsida</taxon>
        <taxon>Poales</taxon>
        <taxon>Poaceae</taxon>
        <taxon>PACMAD clade</taxon>
        <taxon>Panicoideae</taxon>
        <taxon>Panicodae</taxon>
        <taxon>Paniceae</taxon>
        <taxon>Anthephorinae</taxon>
        <taxon>Digitaria</taxon>
    </lineage>
</organism>
<name>A0A835ESZ6_9POAL</name>
<dbReference type="GO" id="GO:0005634">
    <property type="term" value="C:nucleus"/>
    <property type="evidence" value="ECO:0007669"/>
    <property type="project" value="TreeGrafter"/>
</dbReference>
<evidence type="ECO:0000313" key="7">
    <source>
        <dbReference type="EMBL" id="KAF8704149.1"/>
    </source>
</evidence>
<dbReference type="PANTHER" id="PTHR45931">
    <property type="entry name" value="SI:CH211-59O9.10"/>
    <property type="match status" value="1"/>
</dbReference>
<dbReference type="GO" id="GO:0006511">
    <property type="term" value="P:ubiquitin-dependent protein catabolic process"/>
    <property type="evidence" value="ECO:0007669"/>
    <property type="project" value="TreeGrafter"/>
</dbReference>
<evidence type="ECO:0000256" key="2">
    <source>
        <dbReference type="ARBA" id="ARBA00022771"/>
    </source>
</evidence>
<dbReference type="Gene3D" id="3.30.40.10">
    <property type="entry name" value="Zinc/RING finger domain, C3HC4 (zinc finger)"/>
    <property type="match status" value="1"/>
</dbReference>
<evidence type="ECO:0000256" key="4">
    <source>
        <dbReference type="PROSITE-ProRule" id="PRU00175"/>
    </source>
</evidence>
<dbReference type="PANTHER" id="PTHR45931:SF16">
    <property type="entry name" value="RING_U-BOX SUPERFAMILY PROTEIN"/>
    <property type="match status" value="1"/>
</dbReference>
<feature type="region of interest" description="Disordered" evidence="5">
    <location>
        <begin position="452"/>
        <end position="492"/>
    </location>
</feature>